<evidence type="ECO:0000313" key="1">
    <source>
        <dbReference type="EMBL" id="SVC25682.1"/>
    </source>
</evidence>
<organism evidence="1">
    <name type="scientific">marine metagenome</name>
    <dbReference type="NCBI Taxonomy" id="408172"/>
    <lineage>
        <taxon>unclassified sequences</taxon>
        <taxon>metagenomes</taxon>
        <taxon>ecological metagenomes</taxon>
    </lineage>
</organism>
<feature type="non-terminal residue" evidence="1">
    <location>
        <position position="51"/>
    </location>
</feature>
<reference evidence="1" key="1">
    <citation type="submission" date="2018-05" db="EMBL/GenBank/DDBJ databases">
        <authorList>
            <person name="Lanie J.A."/>
            <person name="Ng W.-L."/>
            <person name="Kazmierczak K.M."/>
            <person name="Andrzejewski T.M."/>
            <person name="Davidsen T.M."/>
            <person name="Wayne K.J."/>
            <person name="Tettelin H."/>
            <person name="Glass J.I."/>
            <person name="Rusch D."/>
            <person name="Podicherti R."/>
            <person name="Tsui H.-C.T."/>
            <person name="Winkler M.E."/>
        </authorList>
    </citation>
    <scope>NUCLEOTIDE SEQUENCE</scope>
</reference>
<dbReference type="InterPro" id="IPR036291">
    <property type="entry name" value="NAD(P)-bd_dom_sf"/>
</dbReference>
<accession>A0A382KQZ8</accession>
<dbReference type="AlphaFoldDB" id="A0A382KQZ8"/>
<proteinExistence type="predicted"/>
<protein>
    <submittedName>
        <fullName evidence="1">Uncharacterized protein</fullName>
    </submittedName>
</protein>
<gene>
    <name evidence="1" type="ORF">METZ01_LOCUS278536</name>
</gene>
<sequence>MDVSSRDDCKKTAEIFLEKSGRIDTVIANAGVGGPDELFSGNAEAINQILS</sequence>
<dbReference type="SUPFAM" id="SSF51735">
    <property type="entry name" value="NAD(P)-binding Rossmann-fold domains"/>
    <property type="match status" value="1"/>
</dbReference>
<dbReference type="EMBL" id="UINC01081635">
    <property type="protein sequence ID" value="SVC25682.1"/>
    <property type="molecule type" value="Genomic_DNA"/>
</dbReference>
<dbReference type="Gene3D" id="3.40.50.720">
    <property type="entry name" value="NAD(P)-binding Rossmann-like Domain"/>
    <property type="match status" value="1"/>
</dbReference>
<name>A0A382KQZ8_9ZZZZ</name>